<dbReference type="PANTHER" id="PTHR47808:SF2">
    <property type="entry name" value="LEM DOMAIN-CONTAINING PROTEIN 2"/>
    <property type="match status" value="1"/>
</dbReference>
<evidence type="ECO:0000313" key="3">
    <source>
        <dbReference type="EMBL" id="CAI2383167.1"/>
    </source>
</evidence>
<sequence>MNHNSNQVRGLGSRQMKQKLTEMGIDYKAKGATTQDQLRSLLVRAISEEQNQRSRKKTVPDPSKRKRRPKEISNEPERGIKQPQVKKRQTERMASINRPTGVKIPQINKPKKKAPPGILGRMPPQRSLGSSADRGSQNSSASSSSVVSGQIPERQITNISKEDTSEDPRQENPLLNNYPNKAHTRKKWDLPSGVNQNLQDRQSQPSSRERGFEAQEAHNQNLQDNSLIKRQKEMEERRRKRSQANRQKSLEQENQKSKQTAQDLFRRTLASHINQTNNNQNNVFQRKPQQSVEPTPTIQEESSFISNPRESSELPLVPDSYQESEDQTPYQENSSQNIQSPDERSYSSNKTSEVQSNYKIPAHQISPERPSEIINEPNIRNRFPVRISRIQTNNERNDPIPFRRDQKQEPRRDASRFIPSRTNISPKVNDIIQPQRPIKEDSPKYREIFKSTEERRIPRAQPSRHSQDPADSSVCSKIVETITQALILIIVIFVLAGCVKLAELGYYKFLAIDTTTFCPSGQTKDSRSNCHPCPENGSCDINGKLTCKLGFIRSGKTCITDDKFNNLILQFSSKYHEEYLYYLGDLECGNTNTTLTSQEFISTKMNSQMVEIKDSFDQKNTNEISKITQEISKIFSESLEITKDPRYSLQCGLKKLIRDNLVLIVIGGISFTFIVYLLFGCIMTVMNKLEARKIYKEIEKDLRSKSSILSDSFDTGISIPEIVSKFRRNRSESSFQTSILPYLERHRKANKKVVVFNKTENAKQVNVWQYKK</sequence>
<feature type="compositionally biased region" description="Polar residues" evidence="1">
    <location>
        <begin position="327"/>
        <end position="358"/>
    </location>
</feature>
<feature type="compositionally biased region" description="Basic and acidic residues" evidence="1">
    <location>
        <begin position="70"/>
        <end position="80"/>
    </location>
</feature>
<feature type="compositionally biased region" description="Low complexity" evidence="1">
    <location>
        <begin position="130"/>
        <end position="150"/>
    </location>
</feature>
<protein>
    <recommendedName>
        <fullName evidence="5">Man1/Src1 C-terminal domain-containing protein</fullName>
    </recommendedName>
</protein>
<feature type="compositionally biased region" description="Polar residues" evidence="1">
    <location>
        <begin position="283"/>
        <end position="309"/>
    </location>
</feature>
<keyword evidence="2" id="KW-0472">Membrane</keyword>
<dbReference type="GO" id="GO:0005783">
    <property type="term" value="C:endoplasmic reticulum"/>
    <property type="evidence" value="ECO:0007669"/>
    <property type="project" value="TreeGrafter"/>
</dbReference>
<keyword evidence="4" id="KW-1185">Reference proteome</keyword>
<evidence type="ECO:0000256" key="1">
    <source>
        <dbReference type="SAM" id="MobiDB-lite"/>
    </source>
</evidence>
<feature type="region of interest" description="Disordered" evidence="1">
    <location>
        <begin position="389"/>
        <end position="416"/>
    </location>
</feature>
<dbReference type="EMBL" id="CAMPGE010025409">
    <property type="protein sequence ID" value="CAI2383167.1"/>
    <property type="molecule type" value="Genomic_DNA"/>
</dbReference>
<proteinExistence type="predicted"/>
<feature type="compositionally biased region" description="Basic and acidic residues" evidence="1">
    <location>
        <begin position="160"/>
        <end position="170"/>
    </location>
</feature>
<accession>A0AAD2D739</accession>
<evidence type="ECO:0008006" key="5">
    <source>
        <dbReference type="Google" id="ProtNLM"/>
    </source>
</evidence>
<dbReference type="AlphaFoldDB" id="A0AAD2D739"/>
<feature type="transmembrane region" description="Helical" evidence="2">
    <location>
        <begin position="661"/>
        <end position="686"/>
    </location>
</feature>
<feature type="region of interest" description="Disordered" evidence="1">
    <location>
        <begin position="43"/>
        <end position="377"/>
    </location>
</feature>
<feature type="compositionally biased region" description="Basic and acidic residues" evidence="1">
    <location>
        <begin position="46"/>
        <end position="63"/>
    </location>
</feature>
<feature type="compositionally biased region" description="Polar residues" evidence="1">
    <location>
        <begin position="217"/>
        <end position="228"/>
    </location>
</feature>
<keyword evidence="2" id="KW-1133">Transmembrane helix</keyword>
<feature type="compositionally biased region" description="Basic and acidic residues" evidence="1">
    <location>
        <begin position="207"/>
        <end position="216"/>
    </location>
</feature>
<dbReference type="InterPro" id="IPR044780">
    <property type="entry name" value="Heh2/Src1"/>
</dbReference>
<dbReference type="PANTHER" id="PTHR47808">
    <property type="entry name" value="INNER NUCLEAR MEMBRANE PROTEIN HEH2-RELATED"/>
    <property type="match status" value="1"/>
</dbReference>
<keyword evidence="2" id="KW-0812">Transmembrane</keyword>
<comment type="caution">
    <text evidence="3">The sequence shown here is derived from an EMBL/GenBank/DDBJ whole genome shotgun (WGS) entry which is preliminary data.</text>
</comment>
<gene>
    <name evidence="3" type="ORF">ECRASSUSDP1_LOCUS24660</name>
</gene>
<reference evidence="3" key="1">
    <citation type="submission" date="2023-07" db="EMBL/GenBank/DDBJ databases">
        <authorList>
            <consortium name="AG Swart"/>
            <person name="Singh M."/>
            <person name="Singh A."/>
            <person name="Seah K."/>
            <person name="Emmerich C."/>
        </authorList>
    </citation>
    <scope>NUCLEOTIDE SEQUENCE</scope>
    <source>
        <strain evidence="3">DP1</strain>
    </source>
</reference>
<evidence type="ECO:0000256" key="2">
    <source>
        <dbReference type="SAM" id="Phobius"/>
    </source>
</evidence>
<dbReference type="GO" id="GO:0071763">
    <property type="term" value="P:nuclear membrane organization"/>
    <property type="evidence" value="ECO:0007669"/>
    <property type="project" value="TreeGrafter"/>
</dbReference>
<evidence type="ECO:0000313" key="4">
    <source>
        <dbReference type="Proteomes" id="UP001295684"/>
    </source>
</evidence>
<organism evidence="3 4">
    <name type="scientific">Euplotes crassus</name>
    <dbReference type="NCBI Taxonomy" id="5936"/>
    <lineage>
        <taxon>Eukaryota</taxon>
        <taxon>Sar</taxon>
        <taxon>Alveolata</taxon>
        <taxon>Ciliophora</taxon>
        <taxon>Intramacronucleata</taxon>
        <taxon>Spirotrichea</taxon>
        <taxon>Hypotrichia</taxon>
        <taxon>Euplotida</taxon>
        <taxon>Euplotidae</taxon>
        <taxon>Moneuplotes</taxon>
    </lineage>
</organism>
<dbReference type="GO" id="GO:0034399">
    <property type="term" value="C:nuclear periphery"/>
    <property type="evidence" value="ECO:0007669"/>
    <property type="project" value="TreeGrafter"/>
</dbReference>
<feature type="transmembrane region" description="Helical" evidence="2">
    <location>
        <begin position="482"/>
        <end position="502"/>
    </location>
</feature>
<feature type="compositionally biased region" description="Polar residues" evidence="1">
    <location>
        <begin position="193"/>
        <end position="206"/>
    </location>
</feature>
<dbReference type="GO" id="GO:0005637">
    <property type="term" value="C:nuclear inner membrane"/>
    <property type="evidence" value="ECO:0007669"/>
    <property type="project" value="InterPro"/>
</dbReference>
<name>A0AAD2D739_EUPCR</name>
<feature type="compositionally biased region" description="Basic and acidic residues" evidence="1">
    <location>
        <begin position="395"/>
        <end position="415"/>
    </location>
</feature>
<dbReference type="GO" id="GO:0003682">
    <property type="term" value="F:chromatin binding"/>
    <property type="evidence" value="ECO:0007669"/>
    <property type="project" value="InterPro"/>
</dbReference>
<feature type="region of interest" description="Disordered" evidence="1">
    <location>
        <begin position="451"/>
        <end position="471"/>
    </location>
</feature>
<dbReference type="Proteomes" id="UP001295684">
    <property type="component" value="Unassembled WGS sequence"/>
</dbReference>